<proteinExistence type="predicted"/>
<protein>
    <submittedName>
        <fullName evidence="2">Uncharacterized protein</fullName>
    </submittedName>
</protein>
<dbReference type="AlphaFoldDB" id="A0A923I2H3"/>
<name>A0A923I2H3_9FIRM</name>
<keyword evidence="1" id="KW-0812">Transmembrane</keyword>
<keyword evidence="1" id="KW-1133">Transmembrane helix</keyword>
<dbReference type="OrthoDB" id="5380039at2"/>
<organism evidence="2 3">
    <name type="scientific">Acetobacterium paludosum</name>
    <dbReference type="NCBI Taxonomy" id="52693"/>
    <lineage>
        <taxon>Bacteria</taxon>
        <taxon>Bacillati</taxon>
        <taxon>Bacillota</taxon>
        <taxon>Clostridia</taxon>
        <taxon>Eubacteriales</taxon>
        <taxon>Eubacteriaceae</taxon>
        <taxon>Acetobacterium</taxon>
    </lineage>
</organism>
<feature type="transmembrane region" description="Helical" evidence="1">
    <location>
        <begin position="20"/>
        <end position="39"/>
    </location>
</feature>
<dbReference type="RefSeq" id="WP_148566084.1">
    <property type="nucleotide sequence ID" value="NZ_RXYA01000003.1"/>
</dbReference>
<evidence type="ECO:0000313" key="2">
    <source>
        <dbReference type="EMBL" id="MBC3888793.1"/>
    </source>
</evidence>
<keyword evidence="3" id="KW-1185">Reference proteome</keyword>
<dbReference type="EMBL" id="WJBD01000012">
    <property type="protein sequence ID" value="MBC3888793.1"/>
    <property type="molecule type" value="Genomic_DNA"/>
</dbReference>
<dbReference type="Proteomes" id="UP000616595">
    <property type="component" value="Unassembled WGS sequence"/>
</dbReference>
<keyword evidence="1" id="KW-0472">Membrane</keyword>
<comment type="caution">
    <text evidence="2">The sequence shown here is derived from an EMBL/GenBank/DDBJ whole genome shotgun (WGS) entry which is preliminary data.</text>
</comment>
<reference evidence="2" key="1">
    <citation type="submission" date="2019-10" db="EMBL/GenBank/DDBJ databases">
        <authorList>
            <person name="Ross D.E."/>
            <person name="Gulliver D."/>
        </authorList>
    </citation>
    <scope>NUCLEOTIDE SEQUENCE</scope>
    <source>
        <strain evidence="2">DER-2019</strain>
    </source>
</reference>
<gene>
    <name evidence="2" type="ORF">GH810_10760</name>
</gene>
<evidence type="ECO:0000313" key="3">
    <source>
        <dbReference type="Proteomes" id="UP000616595"/>
    </source>
</evidence>
<sequence length="288" mass="32701">MGNNIKNHIEKRPKAIKKKFLVGSLIISIIAFMFAFLLFSASAAGLRSDLALQVQGQSFRKESVFNQVGLELDVPSGRDYSGSGWCKNMKLYHPGEVFPHDGVNGEMSILYNFGRFEHGRSTFYDPESDYFNAHYGVYAIKLGQGAFGWENGELDVDAIVKVVSFDQLDLVMESLGCPISQRHFDYQITEIKEGPEMAGFSDWIQIDAMIETNAPLHHQTENLIGYLQYGTPPKDYNGENFPVVSTMGRLYLRYDETRNVTVIYFVIEKTQALIDQTSKDYLMPIQWN</sequence>
<evidence type="ECO:0000256" key="1">
    <source>
        <dbReference type="SAM" id="Phobius"/>
    </source>
</evidence>
<reference evidence="2" key="2">
    <citation type="submission" date="2020-10" db="EMBL/GenBank/DDBJ databases">
        <title>Comparative genomics of the Acetobacterium genus.</title>
        <authorList>
            <person name="Marshall C."/>
            <person name="May H."/>
            <person name="Norman S."/>
        </authorList>
    </citation>
    <scope>NUCLEOTIDE SEQUENCE</scope>
    <source>
        <strain evidence="2">DER-2019</strain>
    </source>
</reference>
<accession>A0A923I2H3</accession>